<comment type="caution">
    <text evidence="1">The sequence shown here is derived from an EMBL/GenBank/DDBJ whole genome shotgun (WGS) entry which is preliminary data.</text>
</comment>
<proteinExistence type="predicted"/>
<evidence type="ECO:0000313" key="2">
    <source>
        <dbReference type="Proteomes" id="UP000574369"/>
    </source>
</evidence>
<reference evidence="1 2" key="1">
    <citation type="submission" date="2020-08" db="EMBL/GenBank/DDBJ databases">
        <title>Genomic Encyclopedia of Type Strains, Phase III (KMG-III): the genomes of soil and plant-associated and newly described type strains.</title>
        <authorList>
            <person name="Whitman W."/>
        </authorList>
    </citation>
    <scope>NUCLEOTIDE SEQUENCE [LARGE SCALE GENOMIC DNA]</scope>
    <source>
        <strain evidence="1 2">CECT 7247</strain>
    </source>
</reference>
<keyword evidence="2" id="KW-1185">Reference proteome</keyword>
<dbReference type="InterPro" id="IPR035919">
    <property type="entry name" value="EAL_sf"/>
</dbReference>
<name>A0ABR6GLS1_9BURK</name>
<dbReference type="Proteomes" id="UP000574369">
    <property type="component" value="Unassembled WGS sequence"/>
</dbReference>
<evidence type="ECO:0000313" key="1">
    <source>
        <dbReference type="EMBL" id="MBB3193056.1"/>
    </source>
</evidence>
<organism evidence="1 2">
    <name type="scientific">Roseateles terrae</name>
    <dbReference type="NCBI Taxonomy" id="431060"/>
    <lineage>
        <taxon>Bacteria</taxon>
        <taxon>Pseudomonadati</taxon>
        <taxon>Pseudomonadota</taxon>
        <taxon>Betaproteobacteria</taxon>
        <taxon>Burkholderiales</taxon>
        <taxon>Sphaerotilaceae</taxon>
        <taxon>Roseateles</taxon>
    </lineage>
</organism>
<dbReference type="EMBL" id="JACHXO010000001">
    <property type="protein sequence ID" value="MBB3193056.1"/>
    <property type="molecule type" value="Genomic_DNA"/>
</dbReference>
<dbReference type="SUPFAM" id="SSF141868">
    <property type="entry name" value="EAL domain-like"/>
    <property type="match status" value="1"/>
</dbReference>
<protein>
    <recommendedName>
        <fullName evidence="3">EAL domain-containing protein</fullName>
    </recommendedName>
</protein>
<sequence>MFHPAMSPRLPQTLQMFRHPSWPTLADSRLAVMDSPPTMAMDDAFAGIAPAAQRRDPVAAPPGTLGQTAERRFALHDIADDCGRVHARDLLFRRDSMLQSSAKIDALDRVSAALANALLDGYAANSLPKGQLLVAMDEAALLSPIAQAVTPDIGAVLLQSDLTISTQVLMRVAQLRAGGVRFSIDGVTRTDDPRWLLAPYAETVRLHLDRTPPDALNALVARAEAEGLEVIGCGVQSMGGYQQLEHLVVTRLQGPFIASPLELIVPALPGCDPAVLRRVQLLQANRVSAQGMAVAISADPALVMRLQLLHRLYVGPRQEEPTSLVTLVKALNAGVLAAWLEILRRTACHGHQQQWAKAVRDQVEVYQRSLLCRSGAHDRDAVEASVWLFLRRLCSPAHYLKTLKYQR</sequence>
<gene>
    <name evidence="1" type="ORF">FHS28_000421</name>
</gene>
<accession>A0ABR6GLS1</accession>
<dbReference type="RefSeq" id="WP_088449301.1">
    <property type="nucleotide sequence ID" value="NZ_JACHXO010000001.1"/>
</dbReference>
<evidence type="ECO:0008006" key="3">
    <source>
        <dbReference type="Google" id="ProtNLM"/>
    </source>
</evidence>